<keyword evidence="2 5" id="KW-0808">Transferase</keyword>
<evidence type="ECO:0000256" key="2">
    <source>
        <dbReference type="ARBA" id="ARBA00022679"/>
    </source>
</evidence>
<evidence type="ECO:0000259" key="3">
    <source>
        <dbReference type="Pfam" id="PF00534"/>
    </source>
</evidence>
<dbReference type="GO" id="GO:0016757">
    <property type="term" value="F:glycosyltransferase activity"/>
    <property type="evidence" value="ECO:0007669"/>
    <property type="project" value="UniProtKB-KW"/>
</dbReference>
<reference evidence="5 6" key="1">
    <citation type="submission" date="2015-10" db="EMBL/GenBank/DDBJ databases">
        <title>Erysipelothrix larvae sp. LV19 isolated from the larval gut of the rhinoceros beetle, Trypoxylus dichotomus.</title>
        <authorList>
            <person name="Lim S."/>
            <person name="Kim B.-C."/>
        </authorList>
    </citation>
    <scope>NUCLEOTIDE SEQUENCE [LARGE SCALE GENOMIC DNA]</scope>
    <source>
        <strain evidence="5 6">LV19</strain>
    </source>
</reference>
<evidence type="ECO:0000259" key="4">
    <source>
        <dbReference type="Pfam" id="PF13579"/>
    </source>
</evidence>
<evidence type="ECO:0000313" key="6">
    <source>
        <dbReference type="Proteomes" id="UP000063781"/>
    </source>
</evidence>
<dbReference type="InterPro" id="IPR001296">
    <property type="entry name" value="Glyco_trans_1"/>
</dbReference>
<dbReference type="PANTHER" id="PTHR12526">
    <property type="entry name" value="GLYCOSYLTRANSFERASE"/>
    <property type="match status" value="1"/>
</dbReference>
<dbReference type="InterPro" id="IPR028098">
    <property type="entry name" value="Glyco_trans_4-like_N"/>
</dbReference>
<accession>A0A0X8GYC4</accession>
<name>A0A0X8GYC4_9FIRM</name>
<dbReference type="Pfam" id="PF13579">
    <property type="entry name" value="Glyco_trans_4_4"/>
    <property type="match status" value="1"/>
</dbReference>
<sequence>MRKAYTDKKVWMFHHYATPPTMSGLTRPYEFSKQLHKYGYSSRVFSASYLHYTGDNLIEDDSLYIEDNDSMVPFTFIKTYPSSSNGLKRVLNMVSYYRNLIKTAKVLIKKGNIPDIIIASSPHPLTMFAGLKLSRKIGVPCICEVRDFWPEVFFHGGRLNENGLVGKMLLRGERWIYKKSDALIFLKEGDVTYITDKGWSTLQGGNVDTNKCHYINNGIDLKEFTENKVKHSYSDLDLGGEKFNVIYIGAIRPVNNVGNIVDAAKLLANYEDIQFLIYGDGNELESLRERVIEEQITNVKLKGYVDKKYVSTILSNSSVNILNYSQSRYNWSRGNSSNKLFEYMASGKPIISTVKIGYSPIEKYNCGITLAQDTSIALADGILEIYNMSKDEYLTMSNNAIEGAKDFDYVELTKKLVSVMEREF</sequence>
<dbReference type="OrthoDB" id="9802525at2"/>
<keyword evidence="1" id="KW-0328">Glycosyltransferase</keyword>
<dbReference type="SUPFAM" id="SSF53756">
    <property type="entry name" value="UDP-Glycosyltransferase/glycogen phosphorylase"/>
    <property type="match status" value="1"/>
</dbReference>
<dbReference type="KEGG" id="erl:AOC36_01335"/>
<organism evidence="5 6">
    <name type="scientific">Erysipelothrix larvae</name>
    <dbReference type="NCBI Taxonomy" id="1514105"/>
    <lineage>
        <taxon>Bacteria</taxon>
        <taxon>Bacillati</taxon>
        <taxon>Bacillota</taxon>
        <taxon>Erysipelotrichia</taxon>
        <taxon>Erysipelotrichales</taxon>
        <taxon>Erysipelotrichaceae</taxon>
        <taxon>Erysipelothrix</taxon>
    </lineage>
</organism>
<dbReference type="Proteomes" id="UP000063781">
    <property type="component" value="Chromosome"/>
</dbReference>
<feature type="domain" description="Glycosyl transferase family 1" evidence="3">
    <location>
        <begin position="240"/>
        <end position="401"/>
    </location>
</feature>
<dbReference type="CDD" id="cd03794">
    <property type="entry name" value="GT4_WbuB-like"/>
    <property type="match status" value="1"/>
</dbReference>
<dbReference type="EMBL" id="CP013213">
    <property type="protein sequence ID" value="AMC92681.1"/>
    <property type="molecule type" value="Genomic_DNA"/>
</dbReference>
<dbReference type="RefSeq" id="WP_067630333.1">
    <property type="nucleotide sequence ID" value="NZ_CP013213.1"/>
</dbReference>
<keyword evidence="6" id="KW-1185">Reference proteome</keyword>
<dbReference type="PANTHER" id="PTHR12526:SF629">
    <property type="entry name" value="TEICHURONIC ACID BIOSYNTHESIS GLYCOSYLTRANSFERASE TUAH-RELATED"/>
    <property type="match status" value="1"/>
</dbReference>
<evidence type="ECO:0000256" key="1">
    <source>
        <dbReference type="ARBA" id="ARBA00022676"/>
    </source>
</evidence>
<dbReference type="Pfam" id="PF00534">
    <property type="entry name" value="Glycos_transf_1"/>
    <property type="match status" value="1"/>
</dbReference>
<dbReference type="AlphaFoldDB" id="A0A0X8GYC4"/>
<feature type="domain" description="Glycosyltransferase subfamily 4-like N-terminal" evidence="4">
    <location>
        <begin position="89"/>
        <end position="199"/>
    </location>
</feature>
<dbReference type="Gene3D" id="3.40.50.2000">
    <property type="entry name" value="Glycogen Phosphorylase B"/>
    <property type="match status" value="2"/>
</dbReference>
<dbReference type="STRING" id="1514105.AOC36_01335"/>
<evidence type="ECO:0000313" key="5">
    <source>
        <dbReference type="EMBL" id="AMC92681.1"/>
    </source>
</evidence>
<gene>
    <name evidence="5" type="ORF">AOC36_01335</name>
</gene>
<protein>
    <submittedName>
        <fullName evidence="5">Glycosyltransferase WbuB</fullName>
    </submittedName>
</protein>
<proteinExistence type="predicted"/>